<dbReference type="InterPro" id="IPR032466">
    <property type="entry name" value="Metal_Hydrolase"/>
</dbReference>
<dbReference type="FunFam" id="3.20.20.140:FF:000217">
    <property type="entry name" value="Dihydropyrimidinase-related protein 1"/>
    <property type="match status" value="1"/>
</dbReference>
<name>A0A367ZN73_9BACT</name>
<dbReference type="SUPFAM" id="SSF51556">
    <property type="entry name" value="Metallo-dependent hydrolases"/>
    <property type="match status" value="1"/>
</dbReference>
<accession>A0A367ZN73</accession>
<comment type="similarity">
    <text evidence="2">Belongs to the metallo-dependent hydrolases superfamily. Hydantoinase/dihydropyrimidinase family.</text>
</comment>
<dbReference type="GO" id="GO:0005829">
    <property type="term" value="C:cytosol"/>
    <property type="evidence" value="ECO:0007669"/>
    <property type="project" value="TreeGrafter"/>
</dbReference>
<evidence type="ECO:0000256" key="3">
    <source>
        <dbReference type="ARBA" id="ARBA00022553"/>
    </source>
</evidence>
<evidence type="ECO:0000313" key="7">
    <source>
        <dbReference type="EMBL" id="RCK78822.1"/>
    </source>
</evidence>
<evidence type="ECO:0000256" key="1">
    <source>
        <dbReference type="ARBA" id="ARBA00001947"/>
    </source>
</evidence>
<dbReference type="Gene3D" id="3.20.20.140">
    <property type="entry name" value="Metal-dependent hydrolases"/>
    <property type="match status" value="1"/>
</dbReference>
<dbReference type="SUPFAM" id="SSF51338">
    <property type="entry name" value="Composite domain of metallo-dependent hydrolases"/>
    <property type="match status" value="2"/>
</dbReference>
<comment type="function">
    <text evidence="4">Catalyzes the stereospecific hydrolysis of the cyclic amide bond of D-hydantoin derivatives.</text>
</comment>
<dbReference type="InterPro" id="IPR011059">
    <property type="entry name" value="Metal-dep_hydrolase_composite"/>
</dbReference>
<protein>
    <recommendedName>
        <fullName evidence="5">D-hydantoinase</fullName>
    </recommendedName>
</protein>
<dbReference type="Gene3D" id="2.30.40.10">
    <property type="entry name" value="Urease, subunit C, domain 1"/>
    <property type="match status" value="1"/>
</dbReference>
<organism evidence="7 8">
    <name type="scientific">Candidatus Ozemobacter sibiricus</name>
    <dbReference type="NCBI Taxonomy" id="2268124"/>
    <lineage>
        <taxon>Bacteria</taxon>
        <taxon>Candidatus Ozemobacteria</taxon>
        <taxon>Candidatus Ozemobacterales</taxon>
        <taxon>Candidatus Ozemobacteraceae</taxon>
        <taxon>Candidatus Ozemobacter</taxon>
    </lineage>
</organism>
<comment type="cofactor">
    <cofactor evidence="1">
        <name>Zn(2+)</name>
        <dbReference type="ChEBI" id="CHEBI:29105"/>
    </cofactor>
</comment>
<evidence type="ECO:0000259" key="6">
    <source>
        <dbReference type="Pfam" id="PF01979"/>
    </source>
</evidence>
<evidence type="ECO:0000313" key="8">
    <source>
        <dbReference type="Proteomes" id="UP000252355"/>
    </source>
</evidence>
<dbReference type="Pfam" id="PF01979">
    <property type="entry name" value="Amidohydro_1"/>
    <property type="match status" value="1"/>
</dbReference>
<dbReference type="EMBL" id="QOQW01000018">
    <property type="protein sequence ID" value="RCK78822.1"/>
    <property type="molecule type" value="Genomic_DNA"/>
</dbReference>
<proteinExistence type="inferred from homology"/>
<dbReference type="InterPro" id="IPR006680">
    <property type="entry name" value="Amidohydro-rel"/>
</dbReference>
<keyword evidence="3" id="KW-0597">Phosphoprotein</keyword>
<evidence type="ECO:0000256" key="2">
    <source>
        <dbReference type="ARBA" id="ARBA00008829"/>
    </source>
</evidence>
<comment type="caution">
    <text evidence="7">The sequence shown here is derived from an EMBL/GenBank/DDBJ whole genome shotgun (WGS) entry which is preliminary data.</text>
</comment>
<gene>
    <name evidence="7" type="ORF">OZSIB_0972</name>
</gene>
<dbReference type="InterPro" id="IPR050378">
    <property type="entry name" value="Metallo-dep_Hydrolases_sf"/>
</dbReference>
<dbReference type="PANTHER" id="PTHR11647:SF1">
    <property type="entry name" value="COLLAPSIN RESPONSE MEDIATOR PROTEIN"/>
    <property type="match status" value="1"/>
</dbReference>
<dbReference type="Proteomes" id="UP000252355">
    <property type="component" value="Unassembled WGS sequence"/>
</dbReference>
<dbReference type="PANTHER" id="PTHR11647">
    <property type="entry name" value="HYDRANTOINASE/DIHYDROPYRIMIDINASE FAMILY MEMBER"/>
    <property type="match status" value="1"/>
</dbReference>
<reference evidence="7 8" key="1">
    <citation type="submission" date="2018-05" db="EMBL/GenBank/DDBJ databases">
        <title>A metagenomic window into the 2 km-deep terrestrial subsurface aquifer revealed taxonomically and functionally diverse microbial community comprising novel uncultured bacterial lineages.</title>
        <authorList>
            <person name="Kadnikov V.V."/>
            <person name="Mardanov A.V."/>
            <person name="Beletsky A.V."/>
            <person name="Banks D."/>
            <person name="Pimenov N.V."/>
            <person name="Frank Y.A."/>
            <person name="Karnachuk O.V."/>
            <person name="Ravin N.V."/>
        </authorList>
    </citation>
    <scope>NUCLEOTIDE SEQUENCE [LARGE SCALE GENOMIC DNA]</scope>
    <source>
        <strain evidence="7">BY5</strain>
    </source>
</reference>
<evidence type="ECO:0000256" key="4">
    <source>
        <dbReference type="ARBA" id="ARBA00055040"/>
    </source>
</evidence>
<evidence type="ECO:0000256" key="5">
    <source>
        <dbReference type="ARBA" id="ARBA00068457"/>
    </source>
</evidence>
<dbReference type="GO" id="GO:0016812">
    <property type="term" value="F:hydrolase activity, acting on carbon-nitrogen (but not peptide) bonds, in cyclic amides"/>
    <property type="evidence" value="ECO:0007669"/>
    <property type="project" value="TreeGrafter"/>
</dbReference>
<sequence>MFDLVFKDAQLRDGFQTFVADLAVAGGTIAAIGTGLAGRREIRAAGKWLLPGFLDVHTHLSLPFAGAVSADDFFTGSRAGAFGGVTTLIDFTAQRPGEGLREGFERRLAEARGRAAIDFSFHACIGREIDRPLADLAWAVETGLTSLKVFMAYSRAGLMQDDAGLFKVMEHCRKAGVLVTVHAENGGLIDFLTDRLLGGTTRPNPRGEPPLGERADALPASSLGIGALPLTRPVYTEVEAISRLGHLARATGAATYIVHVSSGDGATALATARRHGAPLLGETCPQYLYLNDAAFGGERGHDFSCCPPLRAAGQAAGLWAALQAGDLQVVATDHCPFRRADKDRWEGDITRLPMGLPGIETLGPLTLWGGLNRHIPLDTAIRALTAHPARLFGLYPRKGSLQPGADADLVLFDPDRSAELTAAALHMGSDYSPYEGLRGAGWPVMTVSRGEIIVENGRWLGEAGRGQFLARGSAQLDGFLPD</sequence>
<dbReference type="AlphaFoldDB" id="A0A367ZN73"/>
<feature type="domain" description="Amidohydrolase-related" evidence="6">
    <location>
        <begin position="49"/>
        <end position="452"/>
    </location>
</feature>